<comment type="caution">
    <text evidence="4">The sequence shown here is derived from an EMBL/GenBank/DDBJ whole genome shotgun (WGS) entry which is preliminary data.</text>
</comment>
<organism evidence="4 5">
    <name type="scientific">Shimia isoporae</name>
    <dbReference type="NCBI Taxonomy" id="647720"/>
    <lineage>
        <taxon>Bacteria</taxon>
        <taxon>Pseudomonadati</taxon>
        <taxon>Pseudomonadota</taxon>
        <taxon>Alphaproteobacteria</taxon>
        <taxon>Rhodobacterales</taxon>
        <taxon>Roseobacteraceae</taxon>
    </lineage>
</organism>
<dbReference type="GO" id="GO:0016042">
    <property type="term" value="P:lipid catabolic process"/>
    <property type="evidence" value="ECO:0007669"/>
    <property type="project" value="UniProtKB-UniRule"/>
</dbReference>
<accession>A0A4R1NNZ3</accession>
<feature type="short sequence motif" description="GXSXG" evidence="2">
    <location>
        <begin position="98"/>
        <end position="102"/>
    </location>
</feature>
<keyword evidence="2" id="KW-0378">Hydrolase</keyword>
<keyword evidence="5" id="KW-1185">Reference proteome</keyword>
<evidence type="ECO:0000313" key="4">
    <source>
        <dbReference type="EMBL" id="TCL09561.1"/>
    </source>
</evidence>
<dbReference type="Pfam" id="PF01734">
    <property type="entry name" value="Patatin"/>
    <property type="match status" value="1"/>
</dbReference>
<evidence type="ECO:0000256" key="2">
    <source>
        <dbReference type="PROSITE-ProRule" id="PRU01161"/>
    </source>
</evidence>
<dbReference type="Gene3D" id="3.40.1090.10">
    <property type="entry name" value="Cytosolic phospholipase A2 catalytic domain"/>
    <property type="match status" value="1"/>
</dbReference>
<dbReference type="PROSITE" id="PS51635">
    <property type="entry name" value="PNPLA"/>
    <property type="match status" value="1"/>
</dbReference>
<proteinExistence type="predicted"/>
<dbReference type="AlphaFoldDB" id="A0A4R1NNZ3"/>
<gene>
    <name evidence="4" type="ORF">BXY66_1612</name>
</gene>
<evidence type="ECO:0000256" key="1">
    <source>
        <dbReference type="ARBA" id="ARBA00023098"/>
    </source>
</evidence>
<feature type="active site" description="Proton acceptor" evidence="2">
    <location>
        <position position="244"/>
    </location>
</feature>
<sequence>MVCCSCSSNIHRDPISLADLDDPQVPNMQDVRFWGDTPPANISALNRDVDARRRAAGLGGAFNVLALSGGAENGAFSAGALKAWSESGSRPEFLVVTGVSTGALAAPFAYLGSDYDDDLRQFFGGLEPDSIFKVRSLFGVLPNASRYSSEPLRETIEAYITPEFLAAIAKQHERGRRLLVQTTSLDAQRAVIWDLGAIAASGAPNAPDLFRDVLLASSAMPAIFPPVLIEVETPDGVRDELHVDGGVISQSTSLNSWRHSSQLAGRPTLYLIRNGKIAPEPNVTDANLLSIAERSLTTLTKNQGASELELGYKLARATNARYRVAWIGEDFTLPLAEPFDPEYMRALYSYGYDSFKSGDFWRSGPPR</sequence>
<feature type="short sequence motif" description="DGA/G" evidence="2">
    <location>
        <begin position="244"/>
        <end position="246"/>
    </location>
</feature>
<dbReference type="InterPro" id="IPR002641">
    <property type="entry name" value="PNPLA_dom"/>
</dbReference>
<dbReference type="GO" id="GO:0016787">
    <property type="term" value="F:hydrolase activity"/>
    <property type="evidence" value="ECO:0007669"/>
    <property type="project" value="UniProtKB-UniRule"/>
</dbReference>
<evidence type="ECO:0000313" key="5">
    <source>
        <dbReference type="Proteomes" id="UP000295673"/>
    </source>
</evidence>
<protein>
    <submittedName>
        <fullName evidence="4">Patatin-like phospholipase</fullName>
    </submittedName>
</protein>
<comment type="caution">
    <text evidence="2">Lacks conserved residue(s) required for the propagation of feature annotation.</text>
</comment>
<keyword evidence="2" id="KW-0442">Lipid degradation</keyword>
<feature type="domain" description="PNPLA" evidence="3">
    <location>
        <begin position="65"/>
        <end position="258"/>
    </location>
</feature>
<reference evidence="4 5" key="1">
    <citation type="submission" date="2019-03" db="EMBL/GenBank/DDBJ databases">
        <title>Genomic Encyclopedia of Archaeal and Bacterial Type Strains, Phase II (KMG-II): from individual species to whole genera.</title>
        <authorList>
            <person name="Goeker M."/>
        </authorList>
    </citation>
    <scope>NUCLEOTIDE SEQUENCE [LARGE SCALE GENOMIC DNA]</scope>
    <source>
        <strain evidence="4 5">DSM 26433</strain>
    </source>
</reference>
<dbReference type="EMBL" id="SMGR01000001">
    <property type="protein sequence ID" value="TCL09561.1"/>
    <property type="molecule type" value="Genomic_DNA"/>
</dbReference>
<dbReference type="SUPFAM" id="SSF52151">
    <property type="entry name" value="FabD/lysophospholipase-like"/>
    <property type="match status" value="1"/>
</dbReference>
<dbReference type="Proteomes" id="UP000295673">
    <property type="component" value="Unassembled WGS sequence"/>
</dbReference>
<dbReference type="InterPro" id="IPR016035">
    <property type="entry name" value="Acyl_Trfase/lysoPLipase"/>
</dbReference>
<name>A0A4R1NNZ3_9RHOB</name>
<evidence type="ECO:0000259" key="3">
    <source>
        <dbReference type="PROSITE" id="PS51635"/>
    </source>
</evidence>
<keyword evidence="1 2" id="KW-0443">Lipid metabolism</keyword>
<feature type="active site" description="Nucleophile" evidence="2">
    <location>
        <position position="100"/>
    </location>
</feature>